<keyword evidence="5" id="KW-0186">Copper</keyword>
<evidence type="ECO:0000256" key="6">
    <source>
        <dbReference type="ARBA" id="ARBA00023128"/>
    </source>
</evidence>
<dbReference type="PROSITE" id="PS51352">
    <property type="entry name" value="THIOREDOXIN_2"/>
    <property type="match status" value="1"/>
</dbReference>
<keyword evidence="4" id="KW-0999">Mitochondrion inner membrane</keyword>
<dbReference type="InterPro" id="IPR013766">
    <property type="entry name" value="Thioredoxin_domain"/>
</dbReference>
<evidence type="ECO:0000256" key="2">
    <source>
        <dbReference type="ARBA" id="ARBA00010996"/>
    </source>
</evidence>
<dbReference type="EMBL" id="JARBHB010000012">
    <property type="protein sequence ID" value="KAJ8871084.1"/>
    <property type="molecule type" value="Genomic_DNA"/>
</dbReference>
<dbReference type="CDD" id="cd02968">
    <property type="entry name" value="SCO"/>
    <property type="match status" value="1"/>
</dbReference>
<evidence type="ECO:0000256" key="1">
    <source>
        <dbReference type="ARBA" id="ARBA00004273"/>
    </source>
</evidence>
<dbReference type="Proteomes" id="UP001159363">
    <property type="component" value="Chromosome 11"/>
</dbReference>
<accession>A0ABQ9GFB3</accession>
<dbReference type="PANTHER" id="PTHR12151">
    <property type="entry name" value="ELECTRON TRANSPORT PROTIN SCO1/SENC FAMILY MEMBER"/>
    <property type="match status" value="1"/>
</dbReference>
<dbReference type="Pfam" id="PF02630">
    <property type="entry name" value="SCO1-SenC"/>
    <property type="match status" value="1"/>
</dbReference>
<name>A0ABQ9GFB3_9NEOP</name>
<sequence length="273" mass="30444">KVAAAPLCHELLCRASRRGYGIAGPDRKDDPTKGKGPISWRNVAITAALGGSLLTFMLYVKKEKEMVATSSSWLVGCDGDLRAQLAVAALLKERKRMLGKAAIGGQFELVDQDNKPRSSSEFLGQWLLIYFGFTHCPDICPDEMEKMVTVVDKLETMANTPRVQPLFITVDPVRDTTDVVKKYIAEFSPKLIGLTGTPEQVEKTCKAYRVYFSAGPRGSDEDYIVDHTIIMYLVNPDGEFVDYYGQNKNSEEIANSIAINALKYDQLRNKSWF</sequence>
<dbReference type="PIRSF" id="PIRSF037736">
    <property type="entry name" value="SCO1"/>
    <property type="match status" value="1"/>
</dbReference>
<comment type="subcellular location">
    <subcellularLocation>
        <location evidence="1">Mitochondrion inner membrane</location>
    </subcellularLocation>
</comment>
<keyword evidence="11" id="KW-1185">Reference proteome</keyword>
<evidence type="ECO:0000256" key="3">
    <source>
        <dbReference type="ARBA" id="ARBA00022723"/>
    </source>
</evidence>
<evidence type="ECO:0000256" key="7">
    <source>
        <dbReference type="ARBA" id="ARBA00023136"/>
    </source>
</evidence>
<keyword evidence="8" id="KW-1133">Transmembrane helix</keyword>
<feature type="domain" description="Thioredoxin" evidence="9">
    <location>
        <begin position="98"/>
        <end position="264"/>
    </location>
</feature>
<keyword evidence="6" id="KW-0496">Mitochondrion</keyword>
<dbReference type="InterPro" id="IPR003782">
    <property type="entry name" value="SCO1/SenC"/>
</dbReference>
<organism evidence="10 11">
    <name type="scientific">Dryococelus australis</name>
    <dbReference type="NCBI Taxonomy" id="614101"/>
    <lineage>
        <taxon>Eukaryota</taxon>
        <taxon>Metazoa</taxon>
        <taxon>Ecdysozoa</taxon>
        <taxon>Arthropoda</taxon>
        <taxon>Hexapoda</taxon>
        <taxon>Insecta</taxon>
        <taxon>Pterygota</taxon>
        <taxon>Neoptera</taxon>
        <taxon>Polyneoptera</taxon>
        <taxon>Phasmatodea</taxon>
        <taxon>Verophasmatodea</taxon>
        <taxon>Anareolatae</taxon>
        <taxon>Phasmatidae</taxon>
        <taxon>Eurycanthinae</taxon>
        <taxon>Dryococelus</taxon>
    </lineage>
</organism>
<evidence type="ECO:0000256" key="4">
    <source>
        <dbReference type="ARBA" id="ARBA00022792"/>
    </source>
</evidence>
<evidence type="ECO:0000259" key="9">
    <source>
        <dbReference type="PROSITE" id="PS51352"/>
    </source>
</evidence>
<dbReference type="InterPro" id="IPR017276">
    <property type="entry name" value="Synth_of_cyt-c-oxidase_Sco1/2"/>
</dbReference>
<proteinExistence type="inferred from homology"/>
<evidence type="ECO:0000256" key="8">
    <source>
        <dbReference type="SAM" id="Phobius"/>
    </source>
</evidence>
<dbReference type="InterPro" id="IPR036249">
    <property type="entry name" value="Thioredoxin-like_sf"/>
</dbReference>
<dbReference type="SUPFAM" id="SSF52833">
    <property type="entry name" value="Thioredoxin-like"/>
    <property type="match status" value="1"/>
</dbReference>
<protein>
    <recommendedName>
        <fullName evidence="9">Thioredoxin domain-containing protein</fullName>
    </recommendedName>
</protein>
<feature type="transmembrane region" description="Helical" evidence="8">
    <location>
        <begin position="38"/>
        <end position="60"/>
    </location>
</feature>
<comment type="similarity">
    <text evidence="2">Belongs to the SCO1/2 family.</text>
</comment>
<comment type="caution">
    <text evidence="10">The sequence shown here is derived from an EMBL/GenBank/DDBJ whole genome shotgun (WGS) entry which is preliminary data.</text>
</comment>
<keyword evidence="8" id="KW-0812">Transmembrane</keyword>
<keyword evidence="3" id="KW-0479">Metal-binding</keyword>
<evidence type="ECO:0000313" key="11">
    <source>
        <dbReference type="Proteomes" id="UP001159363"/>
    </source>
</evidence>
<evidence type="ECO:0000313" key="10">
    <source>
        <dbReference type="EMBL" id="KAJ8871084.1"/>
    </source>
</evidence>
<dbReference type="Gene3D" id="3.40.30.10">
    <property type="entry name" value="Glutaredoxin"/>
    <property type="match status" value="1"/>
</dbReference>
<feature type="non-terminal residue" evidence="10">
    <location>
        <position position="1"/>
    </location>
</feature>
<reference evidence="10 11" key="1">
    <citation type="submission" date="2023-02" db="EMBL/GenBank/DDBJ databases">
        <title>LHISI_Scaffold_Assembly.</title>
        <authorList>
            <person name="Stuart O.P."/>
            <person name="Cleave R."/>
            <person name="Magrath M.J.L."/>
            <person name="Mikheyev A.S."/>
        </authorList>
    </citation>
    <scope>NUCLEOTIDE SEQUENCE [LARGE SCALE GENOMIC DNA]</scope>
    <source>
        <strain evidence="10">Daus_M_001</strain>
        <tissue evidence="10">Leg muscle</tissue>
    </source>
</reference>
<evidence type="ECO:0000256" key="5">
    <source>
        <dbReference type="ARBA" id="ARBA00023008"/>
    </source>
</evidence>
<dbReference type="PANTHER" id="PTHR12151:SF5">
    <property type="entry name" value="AT19154P"/>
    <property type="match status" value="1"/>
</dbReference>
<gene>
    <name evidence="10" type="ORF">PR048_027388</name>
</gene>
<keyword evidence="7 8" id="KW-0472">Membrane</keyword>